<keyword evidence="2" id="KW-0677">Repeat</keyword>
<dbReference type="Pfam" id="PF13041">
    <property type="entry name" value="PPR_2"/>
    <property type="match status" value="3"/>
</dbReference>
<dbReference type="Proteomes" id="UP000316621">
    <property type="component" value="Chromosome 5"/>
</dbReference>
<dbReference type="InterPro" id="IPR011990">
    <property type="entry name" value="TPR-like_helical_dom_sf"/>
</dbReference>
<dbReference type="FunFam" id="1.25.40.10:FF:000530">
    <property type="entry name" value="Pentatricopeptide repeat-containing protein At1g74850, chloroplastic"/>
    <property type="match status" value="1"/>
</dbReference>
<dbReference type="Pfam" id="PF01535">
    <property type="entry name" value="PPR"/>
    <property type="match status" value="2"/>
</dbReference>
<feature type="repeat" description="PPR" evidence="3">
    <location>
        <begin position="558"/>
        <end position="593"/>
    </location>
</feature>
<feature type="repeat" description="PPR" evidence="3">
    <location>
        <begin position="945"/>
        <end position="979"/>
    </location>
</feature>
<dbReference type="Gramene" id="RZC62343">
    <property type="protein sequence ID" value="RZC62343"/>
    <property type="gene ID" value="C5167_024132"/>
</dbReference>
<feature type="region of interest" description="Disordered" evidence="4">
    <location>
        <begin position="365"/>
        <end position="388"/>
    </location>
</feature>
<dbReference type="AlphaFoldDB" id="A0A4Y7JMM2"/>
<feature type="repeat" description="PPR" evidence="3">
    <location>
        <begin position="769"/>
        <end position="803"/>
    </location>
</feature>
<dbReference type="STRING" id="3469.A0A4Y7JMM2"/>
<dbReference type="InterPro" id="IPR002885">
    <property type="entry name" value="PPR_rpt"/>
</dbReference>
<feature type="repeat" description="PPR" evidence="3">
    <location>
        <begin position="804"/>
        <end position="838"/>
    </location>
</feature>
<reference evidence="5 6" key="1">
    <citation type="journal article" date="2018" name="Science">
        <title>The opium poppy genome and morphinan production.</title>
        <authorList>
            <person name="Guo L."/>
            <person name="Winzer T."/>
            <person name="Yang X."/>
            <person name="Li Y."/>
            <person name="Ning Z."/>
            <person name="He Z."/>
            <person name="Teodor R."/>
            <person name="Lu Y."/>
            <person name="Bowser T.A."/>
            <person name="Graham I.A."/>
            <person name="Ye K."/>
        </authorList>
    </citation>
    <scope>NUCLEOTIDE SEQUENCE [LARGE SCALE GENOMIC DNA]</scope>
    <source>
        <strain evidence="6">cv. HN1</strain>
        <tissue evidence="5">Leaves</tissue>
    </source>
</reference>
<comment type="similarity">
    <text evidence="1">Belongs to the PPR family. P subfamily.</text>
</comment>
<dbReference type="Pfam" id="PF12854">
    <property type="entry name" value="PPR_1"/>
    <property type="match status" value="1"/>
</dbReference>
<dbReference type="EMBL" id="CM010719">
    <property type="protein sequence ID" value="RZC62343.1"/>
    <property type="molecule type" value="Genomic_DNA"/>
</dbReference>
<feature type="repeat" description="PPR" evidence="3">
    <location>
        <begin position="839"/>
        <end position="873"/>
    </location>
</feature>
<protein>
    <recommendedName>
        <fullName evidence="7">Pentacotripeptide-repeat region of PRORP domain-containing protein</fullName>
    </recommendedName>
</protein>
<feature type="region of interest" description="Disordered" evidence="4">
    <location>
        <begin position="239"/>
        <end position="258"/>
    </location>
</feature>
<dbReference type="PANTHER" id="PTHR47447">
    <property type="entry name" value="OS03G0856100 PROTEIN"/>
    <property type="match status" value="1"/>
</dbReference>
<gene>
    <name evidence="5" type="ORF">C5167_024132</name>
</gene>
<feature type="compositionally biased region" description="Low complexity" evidence="4">
    <location>
        <begin position="240"/>
        <end position="254"/>
    </location>
</feature>
<dbReference type="NCBIfam" id="TIGR00756">
    <property type="entry name" value="PPR"/>
    <property type="match status" value="14"/>
</dbReference>
<dbReference type="Gene3D" id="1.25.40.10">
    <property type="entry name" value="Tetratricopeptide repeat domain"/>
    <property type="match status" value="6"/>
</dbReference>
<feature type="repeat" description="PPR" evidence="3">
    <location>
        <begin position="1050"/>
        <end position="1084"/>
    </location>
</feature>
<feature type="repeat" description="PPR" evidence="3">
    <location>
        <begin position="1085"/>
        <end position="1119"/>
    </location>
</feature>
<evidence type="ECO:0000313" key="5">
    <source>
        <dbReference type="EMBL" id="RZC62343.1"/>
    </source>
</evidence>
<evidence type="ECO:0000256" key="2">
    <source>
        <dbReference type="ARBA" id="ARBA00022737"/>
    </source>
</evidence>
<dbReference type="PROSITE" id="PS51375">
    <property type="entry name" value="PPR"/>
    <property type="match status" value="15"/>
</dbReference>
<name>A0A4Y7JMM2_PAPSO</name>
<feature type="repeat" description="PPR" evidence="3">
    <location>
        <begin position="629"/>
        <end position="663"/>
    </location>
</feature>
<organism evidence="5 6">
    <name type="scientific">Papaver somniferum</name>
    <name type="common">Opium poppy</name>
    <dbReference type="NCBI Taxonomy" id="3469"/>
    <lineage>
        <taxon>Eukaryota</taxon>
        <taxon>Viridiplantae</taxon>
        <taxon>Streptophyta</taxon>
        <taxon>Embryophyta</taxon>
        <taxon>Tracheophyta</taxon>
        <taxon>Spermatophyta</taxon>
        <taxon>Magnoliopsida</taxon>
        <taxon>Ranunculales</taxon>
        <taxon>Papaveraceae</taxon>
        <taxon>Papaveroideae</taxon>
        <taxon>Papaver</taxon>
    </lineage>
</organism>
<dbReference type="PANTHER" id="PTHR47447:SF17">
    <property type="entry name" value="OS12G0638900 PROTEIN"/>
    <property type="match status" value="1"/>
</dbReference>
<feature type="compositionally biased region" description="Basic and acidic residues" evidence="4">
    <location>
        <begin position="142"/>
        <end position="154"/>
    </location>
</feature>
<keyword evidence="6" id="KW-1185">Reference proteome</keyword>
<evidence type="ECO:0000256" key="4">
    <source>
        <dbReference type="SAM" id="MobiDB-lite"/>
    </source>
</evidence>
<feature type="repeat" description="PPR" evidence="3">
    <location>
        <begin position="734"/>
        <end position="768"/>
    </location>
</feature>
<feature type="compositionally biased region" description="Acidic residues" evidence="4">
    <location>
        <begin position="110"/>
        <end position="123"/>
    </location>
</feature>
<feature type="compositionally biased region" description="Acidic residues" evidence="4">
    <location>
        <begin position="75"/>
        <end position="103"/>
    </location>
</feature>
<evidence type="ECO:0000256" key="1">
    <source>
        <dbReference type="ARBA" id="ARBA00007626"/>
    </source>
</evidence>
<feature type="repeat" description="PPR" evidence="3">
    <location>
        <begin position="980"/>
        <end position="1014"/>
    </location>
</feature>
<sequence length="1141" mass="127424">MMITPPSKAPRHDKYLLAGPLRGRKPSEVAFCINEPRDKGDESSDSSESSSPFIFASGSDEEEEDEIQQDPPVQGEEESDGNGNGDEEEDGNGSEEEAEEDEGNNGGNEKDDEDEGNDDGDKDDEGKGVGDKDDEEDEGDDAGNKEGEEIEQPKPTKRVKKDGTDISPSARHVSATHLLLSPVRSGKPRGEPRDGCEVLFGYPGSHHRLAHVNEGHGATTDYTAWYEGFSHGRVIQIDQTSGRRTNRASSSSSQDDTRDDTTILALVREHMKLFVKALCCSADKREVFDPEKQRWYADYCTHIENPNAKKMFAELAKEDKLALPLLLPGPPPTKPIFQDQCQPNPTTASPFTPLLQEILLQNPNSTKTPKLKNPYSDNLSSPPSPYLLRKRTRIGKSGDRNRGKPWTSEQLSVQGQKILETLITTENNDVNEILDTCHHEKDEKFHLESLSFDLLSIIKALGFHKKCELALGVFEWMRNHKDSEFLLKGSVVAVIIRILGREGMVTKAASLLLSLSKEGVTIDVYAYTSMITSCSNNGRYREAVSVFKKMEEEGCQPTLITYNVILNVYGKMGVPWSKIMDVVDGMKKQGVFPDSYTYNTLISCCRRGSLYEEAVAVFEEMKSAGFTPDKVTYNTLLDVFGKSRRPTEAMGVLREMEVNGFSPSTVTYNALISAYAKDALLDEALELKSLMVEKGIQPDVFTYTTLLSGFERAGKDEYAVRVFDEMKRDGCKPNICTFNALIKMHGKRGKFTEMMKVFEEIWACDCTPDIVTWNTLLAVFGQNGMDTEVSGVFKEMKRAGFVPERDTFNTLISAYSRCSSFDQAMSVYKMMLSAGVTPDLTTYNTVLSALARGGLWEQSEKILAEMKDGDHCKPNELTYCSLLHAYANGKEIERMRALAEEIYSGVIESNAVLLKTLILVSSKSNLLSEMERAFTELRRKGFSLDISTLNAMFSIYGRRHMVAKANEVLNHMMESGFTPSITTYNSLMDIYCRSGNPERAEDVLKEIKAKELVPDLVSYNILIFGYARKGRMQDASRILSELTNSGLSPDLITYNSFVSCYAAHSMFAEAIDVIQYMIKHGRRPNQTTYNSIIDWYCKLGRKDEATTFVTNLRKLDPHVASSEESRLSARIKAKQLQKTGA</sequence>
<evidence type="ECO:0008006" key="7">
    <source>
        <dbReference type="Google" id="ProtNLM"/>
    </source>
</evidence>
<feature type="repeat" description="PPR" evidence="3">
    <location>
        <begin position="699"/>
        <end position="733"/>
    </location>
</feature>
<feature type="compositionally biased region" description="Acidic residues" evidence="4">
    <location>
        <begin position="132"/>
        <end position="141"/>
    </location>
</feature>
<feature type="repeat" description="PPR" evidence="3">
    <location>
        <begin position="523"/>
        <end position="557"/>
    </location>
</feature>
<evidence type="ECO:0000256" key="3">
    <source>
        <dbReference type="PROSITE-ProRule" id="PRU00708"/>
    </source>
</evidence>
<feature type="compositionally biased region" description="Acidic residues" evidence="4">
    <location>
        <begin position="59"/>
        <end position="68"/>
    </location>
</feature>
<dbReference type="Pfam" id="PF13812">
    <property type="entry name" value="PPR_3"/>
    <property type="match status" value="3"/>
</dbReference>
<proteinExistence type="inferred from homology"/>
<evidence type="ECO:0000313" key="6">
    <source>
        <dbReference type="Proteomes" id="UP000316621"/>
    </source>
</evidence>
<feature type="region of interest" description="Disordered" evidence="4">
    <location>
        <begin position="1"/>
        <end position="194"/>
    </location>
</feature>
<dbReference type="OMA" id="CINEPRD"/>
<feature type="repeat" description="PPR" evidence="3">
    <location>
        <begin position="664"/>
        <end position="698"/>
    </location>
</feature>
<feature type="repeat" description="PPR" evidence="3">
    <location>
        <begin position="1015"/>
        <end position="1049"/>
    </location>
</feature>
<feature type="repeat" description="PPR" evidence="3">
    <location>
        <begin position="594"/>
        <end position="628"/>
    </location>
</feature>
<accession>A0A4Y7JMM2</accession>